<dbReference type="InterPro" id="IPR017441">
    <property type="entry name" value="Protein_kinase_ATP_BS"/>
</dbReference>
<dbReference type="GO" id="GO:0046872">
    <property type="term" value="F:metal ion binding"/>
    <property type="evidence" value="ECO:0007669"/>
    <property type="project" value="UniProtKB-KW"/>
</dbReference>
<dbReference type="InterPro" id="IPR000719">
    <property type="entry name" value="Prot_kinase_dom"/>
</dbReference>
<dbReference type="GO" id="GO:0004691">
    <property type="term" value="F:cAMP-dependent protein kinase activity"/>
    <property type="evidence" value="ECO:0007669"/>
    <property type="project" value="TreeGrafter"/>
</dbReference>
<dbReference type="FunFam" id="3.30.200.20:FF:000042">
    <property type="entry name" value="Aurora kinase A"/>
    <property type="match status" value="1"/>
</dbReference>
<keyword evidence="12" id="KW-0418">Kinase</keyword>
<comment type="catalytic activity">
    <reaction evidence="20">
        <text>L-seryl-[protein] + ATP = O-phospho-L-seryl-[protein] + ADP + H(+)</text>
        <dbReference type="Rhea" id="RHEA:17989"/>
        <dbReference type="Rhea" id="RHEA-COMP:9863"/>
        <dbReference type="Rhea" id="RHEA-COMP:11604"/>
        <dbReference type="ChEBI" id="CHEBI:15378"/>
        <dbReference type="ChEBI" id="CHEBI:29999"/>
        <dbReference type="ChEBI" id="CHEBI:30616"/>
        <dbReference type="ChEBI" id="CHEBI:83421"/>
        <dbReference type="ChEBI" id="CHEBI:456216"/>
        <dbReference type="EC" id="2.7.11.1"/>
    </reaction>
</comment>
<dbReference type="Gene3D" id="3.30.200.20">
    <property type="entry name" value="Phosphorylase Kinase, domain 1"/>
    <property type="match status" value="1"/>
</dbReference>
<dbReference type="PANTHER" id="PTHR24353:SF37">
    <property type="entry name" value="CAMP-DEPENDENT PROTEIN KINASE CATALYTIC SUBUNIT PRKX"/>
    <property type="match status" value="1"/>
</dbReference>
<keyword evidence="27" id="KW-1185">Reference proteome</keyword>
<evidence type="ECO:0000256" key="17">
    <source>
        <dbReference type="ARBA" id="ARBA00047298"/>
    </source>
</evidence>
<dbReference type="PROSITE" id="PS00889">
    <property type="entry name" value="CNMP_BINDING_2"/>
    <property type="match status" value="2"/>
</dbReference>
<keyword evidence="9" id="KW-0808">Transferase</keyword>
<dbReference type="PRINTS" id="PR00103">
    <property type="entry name" value="CAMPKINASE"/>
</dbReference>
<dbReference type="GO" id="GO:0005524">
    <property type="term" value="F:ATP binding"/>
    <property type="evidence" value="ECO:0007669"/>
    <property type="project" value="UniProtKB-UniRule"/>
</dbReference>
<sequence>MGSTCATCGRREYILREVKNRKDSLGSPTRLQPTGPSQPSTKNQIENQSKRIRVKGIKTHKFSHHPSPSIEGITEASHAEIIDKPKTEEDIKMILTAFNNHFILRSLDEDSKFIIANDMRFYTIGPREIIFEQDKPGLCFYVLATGRLEVTINGQRKNLISPGTGFGEYALIDNRARSATVTTLEKCTLWVVDRISFKEAVKRVNDMNHLENKSFIDSVPLFNTLTSQQKEALLAGLNTQKWHSGQRIVKEGDVGDLFYIIKEGLVSCSQNGIEIRQMSKGDFFGEQSLLYGSPRTATCTAISEVKLISIGSNSLIDVLGSSLQQILYRNTLRIACERSPVLRALSKEQKESIFDCMKVNTFQPGSVIVARGTHKGQRLWIVLRGAIRGPVGAIEKFGCIGDEFLDHPSEGEYMIDYLAEVESDVADISRVSIENCIGGNFNKVTIYNEALSVLKQVHLLRGLSPEKFISLTQALKVMHYSDRDAIVTQNNPGNSFFLIKSGKVNVFKDGVKLRTITKNDYFGERSVLFNDFRTATVIADGQVSCWVLEKDDFLSLIDEEIRQNLIERIELQDDTITLNDLIPIKQLGKGVFGNVFLVGHITTHRLYALKSVSREKIEQWQIQTNLMLERQILLQVDHTMILKLVKTFKDTSRIYFLMEFVQGLDLFDVLIELQLVSDADAKYYIGALVVILEHLHERDILYRDLKPENIMVDHEGYPKLIDFGTSKIINGRTYTTVGTPHYMAPEIILGSGYTFSADWWSLGIILYEFIYGRVPFGEDEDDAHAIYEKILEHKIIYPTNIDPNLAAKPLIQQLLNKNPAARTGGSVDKLKAHKWFANFNWDRLLSRQLKMPYIPKLRSLHNEIEVAFSSMKPLESLIREEESKEEVDFCIWNSMPPPEDWDSEF</sequence>
<comment type="catalytic activity">
    <reaction evidence="19">
        <text>L-threonyl-[protein] + ATP = O-phospho-L-threonyl-[protein] + ADP + H(+)</text>
        <dbReference type="Rhea" id="RHEA:46608"/>
        <dbReference type="Rhea" id="RHEA-COMP:11060"/>
        <dbReference type="Rhea" id="RHEA-COMP:11605"/>
        <dbReference type="ChEBI" id="CHEBI:15378"/>
        <dbReference type="ChEBI" id="CHEBI:30013"/>
        <dbReference type="ChEBI" id="CHEBI:30616"/>
        <dbReference type="ChEBI" id="CHEBI:61977"/>
        <dbReference type="ChEBI" id="CHEBI:456216"/>
        <dbReference type="EC" id="2.7.11.1"/>
    </reaction>
</comment>
<dbReference type="GO" id="GO:0030553">
    <property type="term" value="F:cGMP binding"/>
    <property type="evidence" value="ECO:0007669"/>
    <property type="project" value="UniProtKB-KW"/>
</dbReference>
<feature type="compositionally biased region" description="Polar residues" evidence="22">
    <location>
        <begin position="26"/>
        <end position="47"/>
    </location>
</feature>
<dbReference type="PROSITE" id="PS51285">
    <property type="entry name" value="AGC_KINASE_CTER"/>
    <property type="match status" value="1"/>
</dbReference>
<dbReference type="InterPro" id="IPR000961">
    <property type="entry name" value="AGC-kinase_C"/>
</dbReference>
<dbReference type="Pfam" id="PF00069">
    <property type="entry name" value="Pkinase"/>
    <property type="match status" value="1"/>
</dbReference>
<keyword evidence="6" id="KW-0723">Serine/threonine-protein kinase</keyword>
<evidence type="ECO:0000256" key="1">
    <source>
        <dbReference type="ARBA" id="ARBA00001946"/>
    </source>
</evidence>
<dbReference type="InterPro" id="IPR008271">
    <property type="entry name" value="Ser/Thr_kinase_AS"/>
</dbReference>
<dbReference type="InterPro" id="IPR018490">
    <property type="entry name" value="cNMP-bd_dom_sf"/>
</dbReference>
<dbReference type="GO" id="GO:0005952">
    <property type="term" value="C:cAMP-dependent protein kinase complex"/>
    <property type="evidence" value="ECO:0007669"/>
    <property type="project" value="TreeGrafter"/>
</dbReference>
<keyword evidence="14" id="KW-0460">Magnesium</keyword>
<dbReference type="EC" id="2.7.11.1" evidence="4"/>
<accession>A0AAU9JCS7</accession>
<dbReference type="EMBL" id="CAJZBQ010000035">
    <property type="protein sequence ID" value="CAG9324068.1"/>
    <property type="molecule type" value="Genomic_DNA"/>
</dbReference>
<dbReference type="InterPro" id="IPR018488">
    <property type="entry name" value="cNMP-bd_CS"/>
</dbReference>
<proteinExistence type="inferred from homology"/>
<evidence type="ECO:0000256" key="9">
    <source>
        <dbReference type="ARBA" id="ARBA00022679"/>
    </source>
</evidence>
<gene>
    <name evidence="26" type="ORF">BSTOLATCC_MIC35089</name>
</gene>
<dbReference type="PROSITE" id="PS00107">
    <property type="entry name" value="PROTEIN_KINASE_ATP"/>
    <property type="match status" value="1"/>
</dbReference>
<keyword evidence="5" id="KW-0963">Cytoplasm</keyword>
<evidence type="ECO:0000256" key="5">
    <source>
        <dbReference type="ARBA" id="ARBA00022490"/>
    </source>
</evidence>
<protein>
    <recommendedName>
        <fullName evidence="16">cGMP-dependent protein kinase</fullName>
        <ecNumber evidence="4">2.7.11.1</ecNumber>
        <ecNumber evidence="3">2.7.11.12</ecNumber>
    </recommendedName>
</protein>
<evidence type="ECO:0000256" key="18">
    <source>
        <dbReference type="ARBA" id="ARBA00047462"/>
    </source>
</evidence>
<keyword evidence="10" id="KW-0479">Metal-binding</keyword>
<evidence type="ECO:0000256" key="22">
    <source>
        <dbReference type="SAM" id="MobiDB-lite"/>
    </source>
</evidence>
<evidence type="ECO:0000259" key="23">
    <source>
        <dbReference type="PROSITE" id="PS50011"/>
    </source>
</evidence>
<evidence type="ECO:0000259" key="24">
    <source>
        <dbReference type="PROSITE" id="PS50042"/>
    </source>
</evidence>
<feature type="domain" description="Protein kinase" evidence="23">
    <location>
        <begin position="581"/>
        <end position="836"/>
    </location>
</feature>
<dbReference type="GO" id="GO:0004692">
    <property type="term" value="F:cGMP-dependent protein kinase activity"/>
    <property type="evidence" value="ECO:0007669"/>
    <property type="project" value="UniProtKB-EC"/>
</dbReference>
<evidence type="ECO:0000256" key="8">
    <source>
        <dbReference type="ARBA" id="ARBA00022553"/>
    </source>
</evidence>
<comment type="caution">
    <text evidence="26">The sequence shown here is derived from an EMBL/GenBank/DDBJ whole genome shotgun (WGS) entry which is preliminary data.</text>
</comment>
<evidence type="ECO:0000256" key="4">
    <source>
        <dbReference type="ARBA" id="ARBA00012513"/>
    </source>
</evidence>
<evidence type="ECO:0000256" key="3">
    <source>
        <dbReference type="ARBA" id="ARBA00012428"/>
    </source>
</evidence>
<name>A0AAU9JCS7_9CILI</name>
<keyword evidence="7" id="KW-0140">cGMP</keyword>
<organism evidence="26 27">
    <name type="scientific">Blepharisma stoltei</name>
    <dbReference type="NCBI Taxonomy" id="1481888"/>
    <lineage>
        <taxon>Eukaryota</taxon>
        <taxon>Sar</taxon>
        <taxon>Alveolata</taxon>
        <taxon>Ciliophora</taxon>
        <taxon>Postciliodesmatophora</taxon>
        <taxon>Heterotrichea</taxon>
        <taxon>Heterotrichida</taxon>
        <taxon>Blepharismidae</taxon>
        <taxon>Blepharisma</taxon>
    </lineage>
</organism>
<dbReference type="CDD" id="cd00038">
    <property type="entry name" value="CAP_ED"/>
    <property type="match status" value="3"/>
</dbReference>
<dbReference type="InterPro" id="IPR000595">
    <property type="entry name" value="cNMP-bd_dom"/>
</dbReference>
<dbReference type="PROSITE" id="PS50042">
    <property type="entry name" value="CNMP_BINDING_3"/>
    <property type="match status" value="4"/>
</dbReference>
<keyword evidence="11 21" id="KW-0547">Nucleotide-binding</keyword>
<dbReference type="EC" id="2.7.11.12" evidence="3"/>
<evidence type="ECO:0000259" key="25">
    <source>
        <dbReference type="PROSITE" id="PS51285"/>
    </source>
</evidence>
<dbReference type="GO" id="GO:0007010">
    <property type="term" value="P:cytoskeleton organization"/>
    <property type="evidence" value="ECO:0007669"/>
    <property type="project" value="UniProtKB-ARBA"/>
</dbReference>
<evidence type="ECO:0000256" key="11">
    <source>
        <dbReference type="ARBA" id="ARBA00022741"/>
    </source>
</evidence>
<dbReference type="InterPro" id="IPR014710">
    <property type="entry name" value="RmlC-like_jellyroll"/>
</dbReference>
<evidence type="ECO:0000313" key="27">
    <source>
        <dbReference type="Proteomes" id="UP001162131"/>
    </source>
</evidence>
<comment type="cofactor">
    <cofactor evidence="1">
        <name>Mg(2+)</name>
        <dbReference type="ChEBI" id="CHEBI:18420"/>
    </cofactor>
</comment>
<evidence type="ECO:0000256" key="7">
    <source>
        <dbReference type="ARBA" id="ARBA00022535"/>
    </source>
</evidence>
<reference evidence="26" key="1">
    <citation type="submission" date="2021-09" db="EMBL/GenBank/DDBJ databases">
        <authorList>
            <consortium name="AG Swart"/>
            <person name="Singh M."/>
            <person name="Singh A."/>
            <person name="Seah K."/>
            <person name="Emmerich C."/>
        </authorList>
    </citation>
    <scope>NUCLEOTIDE SEQUENCE</scope>
    <source>
        <strain evidence="26">ATCC30299</strain>
    </source>
</reference>
<dbReference type="PANTHER" id="PTHR24353">
    <property type="entry name" value="CYCLIC NUCLEOTIDE-DEPENDENT PROTEIN KINASE"/>
    <property type="match status" value="1"/>
</dbReference>
<evidence type="ECO:0000256" key="15">
    <source>
        <dbReference type="ARBA" id="ARBA00022992"/>
    </source>
</evidence>
<comment type="similarity">
    <text evidence="2">Belongs to the protein kinase superfamily. AGC Ser/Thr protein kinase family. cGMP subfamily.</text>
</comment>
<evidence type="ECO:0000256" key="13">
    <source>
        <dbReference type="ARBA" id="ARBA00022840"/>
    </source>
</evidence>
<comment type="catalytic activity">
    <reaction evidence="17">
        <text>L-threonyl-[protein] + ATP = O-phospho-L-threonyl-[protein] + ADP + H(+)</text>
        <dbReference type="Rhea" id="RHEA:46608"/>
        <dbReference type="Rhea" id="RHEA-COMP:11060"/>
        <dbReference type="Rhea" id="RHEA-COMP:11605"/>
        <dbReference type="ChEBI" id="CHEBI:15378"/>
        <dbReference type="ChEBI" id="CHEBI:30013"/>
        <dbReference type="ChEBI" id="CHEBI:30616"/>
        <dbReference type="ChEBI" id="CHEBI:61977"/>
        <dbReference type="ChEBI" id="CHEBI:456216"/>
        <dbReference type="EC" id="2.7.11.12"/>
    </reaction>
</comment>
<feature type="domain" description="Cyclic nucleotide-binding" evidence="24">
    <location>
        <begin position="221"/>
        <end position="322"/>
    </location>
</feature>
<evidence type="ECO:0000256" key="14">
    <source>
        <dbReference type="ARBA" id="ARBA00022842"/>
    </source>
</evidence>
<dbReference type="InterPro" id="IPR011009">
    <property type="entry name" value="Kinase-like_dom_sf"/>
</dbReference>
<evidence type="ECO:0000256" key="6">
    <source>
        <dbReference type="ARBA" id="ARBA00022527"/>
    </source>
</evidence>
<feature type="domain" description="Cyclic nucleotide-binding" evidence="24">
    <location>
        <begin position="103"/>
        <end position="218"/>
    </location>
</feature>
<dbReference type="PROSITE" id="PS50011">
    <property type="entry name" value="PROTEIN_KINASE_DOM"/>
    <property type="match status" value="1"/>
</dbReference>
<evidence type="ECO:0000256" key="21">
    <source>
        <dbReference type="PROSITE-ProRule" id="PRU10141"/>
    </source>
</evidence>
<dbReference type="Gene3D" id="2.60.120.10">
    <property type="entry name" value="Jelly Rolls"/>
    <property type="match status" value="4"/>
</dbReference>
<dbReference type="Gene3D" id="1.10.510.10">
    <property type="entry name" value="Transferase(Phosphotransferase) domain 1"/>
    <property type="match status" value="1"/>
</dbReference>
<dbReference type="SUPFAM" id="SSF51206">
    <property type="entry name" value="cAMP-binding domain-like"/>
    <property type="match status" value="4"/>
</dbReference>
<keyword evidence="8" id="KW-0597">Phosphoprotein</keyword>
<dbReference type="FunFam" id="1.10.510.10:FF:000024">
    <property type="entry name" value="Probable serine/threonine-protein kinase cot-1"/>
    <property type="match status" value="1"/>
</dbReference>
<dbReference type="SMART" id="SM00220">
    <property type="entry name" value="S_TKc"/>
    <property type="match status" value="1"/>
</dbReference>
<dbReference type="SMART" id="SM00100">
    <property type="entry name" value="cNMP"/>
    <property type="match status" value="3"/>
</dbReference>
<feature type="domain" description="Cyclic nucleotide-binding" evidence="24">
    <location>
        <begin position="459"/>
        <end position="557"/>
    </location>
</feature>
<keyword evidence="15" id="KW-0142">cGMP-binding</keyword>
<dbReference type="AlphaFoldDB" id="A0AAU9JCS7"/>
<keyword evidence="13 21" id="KW-0067">ATP-binding</keyword>
<dbReference type="SUPFAM" id="SSF56112">
    <property type="entry name" value="Protein kinase-like (PK-like)"/>
    <property type="match status" value="1"/>
</dbReference>
<evidence type="ECO:0000256" key="19">
    <source>
        <dbReference type="ARBA" id="ARBA00047899"/>
    </source>
</evidence>
<feature type="region of interest" description="Disordered" evidence="22">
    <location>
        <begin position="19"/>
        <end position="48"/>
    </location>
</feature>
<comment type="catalytic activity">
    <reaction evidence="18">
        <text>L-seryl-[protein] + ATP = O-phospho-L-seryl-[protein] + ADP + H(+)</text>
        <dbReference type="Rhea" id="RHEA:17989"/>
        <dbReference type="Rhea" id="RHEA-COMP:9863"/>
        <dbReference type="Rhea" id="RHEA-COMP:11604"/>
        <dbReference type="ChEBI" id="CHEBI:15378"/>
        <dbReference type="ChEBI" id="CHEBI:29999"/>
        <dbReference type="ChEBI" id="CHEBI:30616"/>
        <dbReference type="ChEBI" id="CHEBI:83421"/>
        <dbReference type="ChEBI" id="CHEBI:456216"/>
        <dbReference type="EC" id="2.7.11.12"/>
    </reaction>
</comment>
<evidence type="ECO:0000313" key="26">
    <source>
        <dbReference type="EMBL" id="CAG9324068.1"/>
    </source>
</evidence>
<evidence type="ECO:0000256" key="12">
    <source>
        <dbReference type="ARBA" id="ARBA00022777"/>
    </source>
</evidence>
<evidence type="ECO:0000256" key="20">
    <source>
        <dbReference type="ARBA" id="ARBA00048679"/>
    </source>
</evidence>
<feature type="domain" description="Cyclic nucleotide-binding" evidence="24">
    <location>
        <begin position="341"/>
        <end position="388"/>
    </location>
</feature>
<evidence type="ECO:0000256" key="10">
    <source>
        <dbReference type="ARBA" id="ARBA00022723"/>
    </source>
</evidence>
<dbReference type="PROSITE" id="PS00108">
    <property type="entry name" value="PROTEIN_KINASE_ST"/>
    <property type="match status" value="1"/>
</dbReference>
<evidence type="ECO:0000256" key="16">
    <source>
        <dbReference type="ARBA" id="ARBA00024113"/>
    </source>
</evidence>
<dbReference type="Proteomes" id="UP001162131">
    <property type="component" value="Unassembled WGS sequence"/>
</dbReference>
<evidence type="ECO:0000256" key="2">
    <source>
        <dbReference type="ARBA" id="ARBA00006352"/>
    </source>
</evidence>
<dbReference type="PROSITE" id="PS00888">
    <property type="entry name" value="CNMP_BINDING_1"/>
    <property type="match status" value="1"/>
</dbReference>
<feature type="domain" description="AGC-kinase C-terminal" evidence="25">
    <location>
        <begin position="837"/>
        <end position="905"/>
    </location>
</feature>
<feature type="binding site" evidence="21">
    <location>
        <position position="610"/>
    </location>
    <ligand>
        <name>ATP</name>
        <dbReference type="ChEBI" id="CHEBI:30616"/>
    </ligand>
</feature>
<dbReference type="Pfam" id="PF00027">
    <property type="entry name" value="cNMP_binding"/>
    <property type="match status" value="3"/>
</dbReference>